<keyword evidence="5" id="KW-0175">Coiled coil</keyword>
<evidence type="ECO:0000256" key="4">
    <source>
        <dbReference type="ARBA" id="ARBA00022807"/>
    </source>
</evidence>
<dbReference type="InterPro" id="IPR051794">
    <property type="entry name" value="PG_Endopeptidase_C40"/>
</dbReference>
<keyword evidence="2" id="KW-0645">Protease</keyword>
<dbReference type="InterPro" id="IPR000064">
    <property type="entry name" value="NLP_P60_dom"/>
</dbReference>
<dbReference type="PANTHER" id="PTHR47359:SF3">
    <property type="entry name" value="NLP_P60 DOMAIN-CONTAINING PROTEIN-RELATED"/>
    <property type="match status" value="1"/>
</dbReference>
<feature type="chain" id="PRO_5043938100" evidence="7">
    <location>
        <begin position="26"/>
        <end position="458"/>
    </location>
</feature>
<evidence type="ECO:0000256" key="7">
    <source>
        <dbReference type="SAM" id="SignalP"/>
    </source>
</evidence>
<feature type="compositionally biased region" description="Low complexity" evidence="6">
    <location>
        <begin position="172"/>
        <end position="182"/>
    </location>
</feature>
<feature type="signal peptide" evidence="7">
    <location>
        <begin position="1"/>
        <end position="25"/>
    </location>
</feature>
<gene>
    <name evidence="8" type="ORF">AWC04_15670</name>
</gene>
<keyword evidence="9" id="KW-1185">Reference proteome</keyword>
<evidence type="ECO:0000256" key="2">
    <source>
        <dbReference type="ARBA" id="ARBA00022670"/>
    </source>
</evidence>
<keyword evidence="4" id="KW-0788">Thiol protease</keyword>
<comment type="similarity">
    <text evidence="1">Belongs to the peptidase C40 family.</text>
</comment>
<name>A0A1X1R7I3_MYCFA</name>
<dbReference type="Pfam" id="PF00877">
    <property type="entry name" value="NLPC_P60"/>
    <property type="match status" value="1"/>
</dbReference>
<keyword evidence="3" id="KW-0378">Hydrolase</keyword>
<dbReference type="SUPFAM" id="SSF54001">
    <property type="entry name" value="Cysteine proteinases"/>
    <property type="match status" value="1"/>
</dbReference>
<sequence length="458" mass="47876">MRLINGAPPLLTLALVLGTAGPAAAEPAPAPDGLAALITQVAEANQRLQDLGAQVQIEQESVNKRLVELQGARNTAAKAQLEVDASRQAVREYDGAIDDAQARFDDYAIATYMSGPSDSLLAATDPGEMLTAVSTNETINLASRQVMTDLKRARGEQVNRESTARLAKQKADQAAAGAQTSQDDAVTALTNAQATFGRQQEQINQLAAERDAAKARLDQARAALAPARPPAPGSPAPAGAPAASDWDAAPAVGDASQWDTTLPMVPSAFVSGDPIAIVNTVLAISATSAEVTAGLGRKFLQKIGILAPDTVDVPTDGTAIPRVYGRQASEYVIQRGMSQLGVPYSWGGGNAQGKSYGIDSGSNTLGFDCSGLVLYAFAGVGIELPHYSGSQYNMGRKIPSAEMRRGDVIFYGPGGSQHVTIYLGNGQMLEAPYTGSQVKVSPVRTGGMTPYVVRYIEY</sequence>
<dbReference type="Gene3D" id="3.90.1720.10">
    <property type="entry name" value="endopeptidase domain like (from Nostoc punctiforme)"/>
    <property type="match status" value="1"/>
</dbReference>
<dbReference type="NCBIfam" id="NF033741">
    <property type="entry name" value="NlpC_p60_RipA"/>
    <property type="match status" value="1"/>
</dbReference>
<feature type="region of interest" description="Disordered" evidence="6">
    <location>
        <begin position="224"/>
        <end position="247"/>
    </location>
</feature>
<dbReference type="Proteomes" id="UP000193484">
    <property type="component" value="Unassembled WGS sequence"/>
</dbReference>
<dbReference type="STRING" id="1793.AWC04_15670"/>
<reference evidence="8 9" key="1">
    <citation type="submission" date="2016-01" db="EMBL/GenBank/DDBJ databases">
        <title>The new phylogeny of the genus Mycobacterium.</title>
        <authorList>
            <person name="Tarcisio F."/>
            <person name="Conor M."/>
            <person name="Antonella G."/>
            <person name="Elisabetta G."/>
            <person name="Giulia F.S."/>
            <person name="Sara T."/>
            <person name="Anna F."/>
            <person name="Clotilde B."/>
            <person name="Roberto B."/>
            <person name="Veronica D.S."/>
            <person name="Fabio R."/>
            <person name="Monica P."/>
            <person name="Olivier J."/>
            <person name="Enrico T."/>
            <person name="Nicola S."/>
        </authorList>
    </citation>
    <scope>NUCLEOTIDE SEQUENCE [LARGE SCALE GENOMIC DNA]</scope>
    <source>
        <strain evidence="8 9">DSM 44179</strain>
    </source>
</reference>
<dbReference type="AlphaFoldDB" id="A0A1X1R7I3"/>
<dbReference type="PANTHER" id="PTHR47359">
    <property type="entry name" value="PEPTIDOGLYCAN DL-ENDOPEPTIDASE CWLO"/>
    <property type="match status" value="1"/>
</dbReference>
<dbReference type="InterPro" id="IPR049836">
    <property type="entry name" value="RipA"/>
</dbReference>
<dbReference type="InterPro" id="IPR038765">
    <property type="entry name" value="Papain-like_cys_pep_sf"/>
</dbReference>
<dbReference type="PROSITE" id="PS51935">
    <property type="entry name" value="NLPC_P60"/>
    <property type="match status" value="1"/>
</dbReference>
<feature type="compositionally biased region" description="Basic and acidic residues" evidence="6">
    <location>
        <begin position="154"/>
        <end position="163"/>
    </location>
</feature>
<dbReference type="EMBL" id="LQOJ01000049">
    <property type="protein sequence ID" value="ORV00840.1"/>
    <property type="molecule type" value="Genomic_DNA"/>
</dbReference>
<proteinExistence type="inferred from homology"/>
<comment type="caution">
    <text evidence="8">The sequence shown here is derived from an EMBL/GenBank/DDBJ whole genome shotgun (WGS) entry which is preliminary data.</text>
</comment>
<dbReference type="RefSeq" id="WP_085098532.1">
    <property type="nucleotide sequence ID" value="NZ_AP022603.1"/>
</dbReference>
<evidence type="ECO:0000256" key="6">
    <source>
        <dbReference type="SAM" id="MobiDB-lite"/>
    </source>
</evidence>
<feature type="coiled-coil region" evidence="5">
    <location>
        <begin position="34"/>
        <end position="89"/>
    </location>
</feature>
<feature type="region of interest" description="Disordered" evidence="6">
    <location>
        <begin position="154"/>
        <end position="182"/>
    </location>
</feature>
<evidence type="ECO:0000313" key="8">
    <source>
        <dbReference type="EMBL" id="ORV00840.1"/>
    </source>
</evidence>
<dbReference type="GO" id="GO:0006508">
    <property type="term" value="P:proteolysis"/>
    <property type="evidence" value="ECO:0007669"/>
    <property type="project" value="UniProtKB-KW"/>
</dbReference>
<dbReference type="GO" id="GO:0008234">
    <property type="term" value="F:cysteine-type peptidase activity"/>
    <property type="evidence" value="ECO:0007669"/>
    <property type="project" value="UniProtKB-KW"/>
</dbReference>
<dbReference type="OrthoDB" id="4771638at2"/>
<feature type="coiled-coil region" evidence="5">
    <location>
        <begin position="189"/>
        <end position="223"/>
    </location>
</feature>
<evidence type="ECO:0000313" key="9">
    <source>
        <dbReference type="Proteomes" id="UP000193484"/>
    </source>
</evidence>
<evidence type="ECO:0000256" key="1">
    <source>
        <dbReference type="ARBA" id="ARBA00007074"/>
    </source>
</evidence>
<dbReference type="Gene3D" id="6.10.250.3150">
    <property type="match status" value="1"/>
</dbReference>
<evidence type="ECO:0000256" key="3">
    <source>
        <dbReference type="ARBA" id="ARBA00022801"/>
    </source>
</evidence>
<evidence type="ECO:0000256" key="5">
    <source>
        <dbReference type="SAM" id="Coils"/>
    </source>
</evidence>
<organism evidence="8 9">
    <name type="scientific">Mycolicibacterium fallax</name>
    <name type="common">Mycobacterium fallax</name>
    <dbReference type="NCBI Taxonomy" id="1793"/>
    <lineage>
        <taxon>Bacteria</taxon>
        <taxon>Bacillati</taxon>
        <taxon>Actinomycetota</taxon>
        <taxon>Actinomycetes</taxon>
        <taxon>Mycobacteriales</taxon>
        <taxon>Mycobacteriaceae</taxon>
        <taxon>Mycolicibacterium</taxon>
    </lineage>
</organism>
<protein>
    <submittedName>
        <fullName evidence="8">Peptidase M23</fullName>
    </submittedName>
</protein>
<accession>A0A1X1R7I3</accession>
<feature type="compositionally biased region" description="Low complexity" evidence="6">
    <location>
        <begin position="236"/>
        <end position="247"/>
    </location>
</feature>
<keyword evidence="7" id="KW-0732">Signal</keyword>